<evidence type="ECO:0000313" key="1">
    <source>
        <dbReference type="EMBL" id="BAY70135.1"/>
    </source>
</evidence>
<dbReference type="AlphaFoldDB" id="A0A1Z4KM95"/>
<name>A0A1Z4KM95_ANAVA</name>
<organism evidence="1 2">
    <name type="scientific">Trichormus variabilis NIES-23</name>
    <dbReference type="NCBI Taxonomy" id="1973479"/>
    <lineage>
        <taxon>Bacteria</taxon>
        <taxon>Bacillati</taxon>
        <taxon>Cyanobacteriota</taxon>
        <taxon>Cyanophyceae</taxon>
        <taxon>Nostocales</taxon>
        <taxon>Nostocaceae</taxon>
        <taxon>Trichormus</taxon>
    </lineage>
</organism>
<dbReference type="EMBL" id="AP018216">
    <property type="protein sequence ID" value="BAY70135.1"/>
    <property type="molecule type" value="Genomic_DNA"/>
</dbReference>
<gene>
    <name evidence="1" type="ORF">NIES23_29350</name>
</gene>
<sequence length="70" mass="8029">MLLNAVYGDSSCGSIGISVEVGQSYPVCYKTLQYFYFSDWDFIGVNIYTYKTSNGVLLYTKTRHITKDRH</sequence>
<reference evidence="1 2" key="1">
    <citation type="submission" date="2017-06" db="EMBL/GenBank/DDBJ databases">
        <title>Genome sequencing of cyanobaciteial culture collection at National Institute for Environmental Studies (NIES).</title>
        <authorList>
            <person name="Hirose Y."/>
            <person name="Shimura Y."/>
            <person name="Fujisawa T."/>
            <person name="Nakamura Y."/>
            <person name="Kawachi M."/>
        </authorList>
    </citation>
    <scope>NUCLEOTIDE SEQUENCE [LARGE SCALE GENOMIC DNA]</scope>
    <source>
        <strain evidence="1 2">NIES-23</strain>
    </source>
</reference>
<proteinExistence type="predicted"/>
<protein>
    <submittedName>
        <fullName evidence="1">Uncharacterized protein</fullName>
    </submittedName>
</protein>
<evidence type="ECO:0000313" key="2">
    <source>
        <dbReference type="Proteomes" id="UP000217507"/>
    </source>
</evidence>
<accession>A0A1Z4KM95</accession>
<dbReference type="Proteomes" id="UP000217507">
    <property type="component" value="Chromosome"/>
</dbReference>